<dbReference type="InterPro" id="IPR036583">
    <property type="entry name" value="23S_rRNA_IVS_sf"/>
</dbReference>
<dbReference type="GO" id="GO:0005840">
    <property type="term" value="C:ribosome"/>
    <property type="evidence" value="ECO:0007669"/>
    <property type="project" value="UniProtKB-KW"/>
</dbReference>
<dbReference type="AlphaFoldDB" id="A0A0G0FHD4"/>
<dbReference type="NCBIfam" id="TIGR02436">
    <property type="entry name" value="four helix bundle protein"/>
    <property type="match status" value="1"/>
</dbReference>
<accession>A0A0G0FHD4</accession>
<dbReference type="SUPFAM" id="SSF158446">
    <property type="entry name" value="IVS-encoded protein-like"/>
    <property type="match status" value="1"/>
</dbReference>
<dbReference type="Pfam" id="PF05635">
    <property type="entry name" value="23S_rRNA_IVP"/>
    <property type="match status" value="1"/>
</dbReference>
<gene>
    <name evidence="1" type="ORF">UR89_C0011G0008</name>
</gene>
<comment type="caution">
    <text evidence="1">The sequence shown here is derived from an EMBL/GenBank/DDBJ whole genome shotgun (WGS) entry which is preliminary data.</text>
</comment>
<keyword evidence="1" id="KW-0687">Ribonucleoprotein</keyword>
<proteinExistence type="predicted"/>
<dbReference type="PANTHER" id="PTHR38471:SF2">
    <property type="entry name" value="FOUR HELIX BUNDLE PROTEIN"/>
    <property type="match status" value="1"/>
</dbReference>
<evidence type="ECO:0000313" key="1">
    <source>
        <dbReference type="EMBL" id="KKP86905.1"/>
    </source>
</evidence>
<reference evidence="1 2" key="1">
    <citation type="journal article" date="2015" name="Nature">
        <title>rRNA introns, odd ribosomes, and small enigmatic genomes across a large radiation of phyla.</title>
        <authorList>
            <person name="Brown C.T."/>
            <person name="Hug L.A."/>
            <person name="Thomas B.C."/>
            <person name="Sharon I."/>
            <person name="Castelle C.J."/>
            <person name="Singh A."/>
            <person name="Wilkins M.J."/>
            <person name="Williams K.H."/>
            <person name="Banfield J.F."/>
        </authorList>
    </citation>
    <scope>NUCLEOTIDE SEQUENCE [LARGE SCALE GENOMIC DNA]</scope>
</reference>
<keyword evidence="1" id="KW-0689">Ribosomal protein</keyword>
<organism evidence="1 2">
    <name type="scientific">Candidatus Roizmanbacteria bacterium GW2011_GWA2_35_8</name>
    <dbReference type="NCBI Taxonomy" id="1618479"/>
    <lineage>
        <taxon>Bacteria</taxon>
        <taxon>Candidatus Roizmaniibacteriota</taxon>
    </lineage>
</organism>
<dbReference type="Gene3D" id="1.20.1440.60">
    <property type="entry name" value="23S rRNA-intervening sequence"/>
    <property type="match status" value="1"/>
</dbReference>
<protein>
    <submittedName>
        <fullName evidence="1">S23 ribosomal protein</fullName>
    </submittedName>
</protein>
<sequence length="114" mass="13541">MKINNFEEIYSWKKAKEINILIHKIMTNCSDYSFKDQIQRASISIMNNIAEGFERRGDKEFKNFLFIAKGSTAEVRSMTYIGRDFKYFNEEEYKLIKDLTFKIFKLISGLIKTL</sequence>
<dbReference type="CDD" id="cd16377">
    <property type="entry name" value="23S_rRNA_IVP_like"/>
    <property type="match status" value="1"/>
</dbReference>
<dbReference type="Proteomes" id="UP000034536">
    <property type="component" value="Unassembled WGS sequence"/>
</dbReference>
<dbReference type="InterPro" id="IPR012657">
    <property type="entry name" value="23S_rRNA-intervening_sequence"/>
</dbReference>
<dbReference type="PANTHER" id="PTHR38471">
    <property type="entry name" value="FOUR HELIX BUNDLE PROTEIN"/>
    <property type="match status" value="1"/>
</dbReference>
<evidence type="ECO:0000313" key="2">
    <source>
        <dbReference type="Proteomes" id="UP000034536"/>
    </source>
</evidence>
<dbReference type="EMBL" id="LBQX01000011">
    <property type="protein sequence ID" value="KKP86905.1"/>
    <property type="molecule type" value="Genomic_DNA"/>
</dbReference>
<name>A0A0G0FHD4_9BACT</name>